<name>A0A5N5TF84_9CRUS</name>
<feature type="domain" description="MBD" evidence="2">
    <location>
        <begin position="102"/>
        <end position="142"/>
    </location>
</feature>
<evidence type="ECO:0000259" key="2">
    <source>
        <dbReference type="Pfam" id="PF01429"/>
    </source>
</evidence>
<dbReference type="Proteomes" id="UP000326759">
    <property type="component" value="Unassembled WGS sequence"/>
</dbReference>
<evidence type="ECO:0000256" key="1">
    <source>
        <dbReference type="SAM" id="MobiDB-lite"/>
    </source>
</evidence>
<reference evidence="3 4" key="1">
    <citation type="journal article" date="2019" name="PLoS Biol.">
        <title>Sex chromosomes control vertical transmission of feminizing Wolbachia symbionts in an isopod.</title>
        <authorList>
            <person name="Becking T."/>
            <person name="Chebbi M.A."/>
            <person name="Giraud I."/>
            <person name="Moumen B."/>
            <person name="Laverre T."/>
            <person name="Caubet Y."/>
            <person name="Peccoud J."/>
            <person name="Gilbert C."/>
            <person name="Cordaux R."/>
        </authorList>
    </citation>
    <scope>NUCLEOTIDE SEQUENCE [LARGE SCALE GENOMIC DNA]</scope>
    <source>
        <strain evidence="3">ANa2</strain>
        <tissue evidence="3">Whole body excluding digestive tract and cuticle</tissue>
    </source>
</reference>
<dbReference type="SUPFAM" id="SSF54171">
    <property type="entry name" value="DNA-binding domain"/>
    <property type="match status" value="1"/>
</dbReference>
<comment type="caution">
    <text evidence="3">The sequence shown here is derived from an EMBL/GenBank/DDBJ whole genome shotgun (WGS) entry which is preliminary data.</text>
</comment>
<feature type="non-terminal residue" evidence="3">
    <location>
        <position position="1"/>
    </location>
</feature>
<protein>
    <recommendedName>
        <fullName evidence="2">MBD domain-containing protein</fullName>
    </recommendedName>
</protein>
<keyword evidence="4" id="KW-1185">Reference proteome</keyword>
<evidence type="ECO:0000313" key="3">
    <source>
        <dbReference type="EMBL" id="KAB7505151.1"/>
    </source>
</evidence>
<dbReference type="GO" id="GO:0003677">
    <property type="term" value="F:DNA binding"/>
    <property type="evidence" value="ECO:0007669"/>
    <property type="project" value="InterPro"/>
</dbReference>
<dbReference type="Pfam" id="PF01429">
    <property type="entry name" value="MBD"/>
    <property type="match status" value="1"/>
</dbReference>
<evidence type="ECO:0000313" key="4">
    <source>
        <dbReference type="Proteomes" id="UP000326759"/>
    </source>
</evidence>
<dbReference type="OrthoDB" id="10331698at2759"/>
<feature type="region of interest" description="Disordered" evidence="1">
    <location>
        <begin position="46"/>
        <end position="74"/>
    </location>
</feature>
<feature type="compositionally biased region" description="Basic and acidic residues" evidence="1">
    <location>
        <begin position="54"/>
        <end position="66"/>
    </location>
</feature>
<proteinExistence type="predicted"/>
<dbReference type="AlphaFoldDB" id="A0A5N5TF84"/>
<dbReference type="Gene3D" id="3.30.890.10">
    <property type="entry name" value="Methyl-cpg-binding Protein 2, Chain A"/>
    <property type="match status" value="1"/>
</dbReference>
<gene>
    <name evidence="3" type="ORF">Anas_09139</name>
</gene>
<dbReference type="EMBL" id="SEYY01001708">
    <property type="protein sequence ID" value="KAB7505151.1"/>
    <property type="molecule type" value="Genomic_DNA"/>
</dbReference>
<accession>A0A5N5TF84</accession>
<dbReference type="InterPro" id="IPR016177">
    <property type="entry name" value="DNA-bd_dom_sf"/>
</dbReference>
<organism evidence="3 4">
    <name type="scientific">Armadillidium nasatum</name>
    <dbReference type="NCBI Taxonomy" id="96803"/>
    <lineage>
        <taxon>Eukaryota</taxon>
        <taxon>Metazoa</taxon>
        <taxon>Ecdysozoa</taxon>
        <taxon>Arthropoda</taxon>
        <taxon>Crustacea</taxon>
        <taxon>Multicrustacea</taxon>
        <taxon>Malacostraca</taxon>
        <taxon>Eumalacostraca</taxon>
        <taxon>Peracarida</taxon>
        <taxon>Isopoda</taxon>
        <taxon>Oniscidea</taxon>
        <taxon>Crinocheta</taxon>
        <taxon>Armadillidiidae</taxon>
        <taxon>Armadillidium</taxon>
    </lineage>
</organism>
<dbReference type="InterPro" id="IPR001739">
    <property type="entry name" value="Methyl_CpG_DNA-bd"/>
</dbReference>
<sequence>HFEAMSNYEKQIFEQVIDNYLGESQENFLSNESSVNSLNFKINSPSPALSTSMTKDESISKKSHDNQKKKRESKSKAVFIACQGLTSALVPDIKYEKKKKSRIRYKIEPSGRKLRSKNEIKDYSEKHKLDLDLTTFGFSRPKRDNSKTPNKKLKSCKQLQSPIEKEADSCDTSCSVISTECLSKASTDNSDTVDNSCVEIDNIFTNIEEEIKSLTDVSDIPVVLDLPNTSFSKSNKFSELENKSVSSVEEEIDLDQNNLGKIFKIERPISFSCF</sequence>